<evidence type="ECO:0000313" key="2">
    <source>
        <dbReference type="Proteomes" id="UP000249902"/>
    </source>
</evidence>
<accession>A0AAX2IA80</accession>
<evidence type="ECO:0000313" key="1">
    <source>
        <dbReference type="EMBL" id="SQA74935.1"/>
    </source>
</evidence>
<name>A0AAX2IA80_CAPSP</name>
<evidence type="ECO:0008006" key="3">
    <source>
        <dbReference type="Google" id="ProtNLM"/>
    </source>
</evidence>
<comment type="caution">
    <text evidence="1">The sequence shown here is derived from an EMBL/GenBank/DDBJ whole genome shotgun (WGS) entry which is preliminary data.</text>
</comment>
<dbReference type="AlphaFoldDB" id="A0AAX2IA80"/>
<reference evidence="1 2" key="1">
    <citation type="submission" date="2018-06" db="EMBL/GenBank/DDBJ databases">
        <authorList>
            <consortium name="Pathogen Informatics"/>
            <person name="Doyle S."/>
        </authorList>
    </citation>
    <scope>NUCLEOTIDE SEQUENCE [LARGE SCALE GENOMIC DNA]</scope>
    <source>
        <strain evidence="1 2">NCTC11653</strain>
    </source>
</reference>
<dbReference type="EMBL" id="UAVP01000007">
    <property type="protein sequence ID" value="SQA74935.1"/>
    <property type="molecule type" value="Genomic_DNA"/>
</dbReference>
<sequence>MKKHTLKDIIRALVAEYLTDDGKTYNTKHYNLSAIIVVGIRLTRKGWCRSASGYSDFDKFFN</sequence>
<proteinExistence type="predicted"/>
<dbReference type="Proteomes" id="UP000249902">
    <property type="component" value="Unassembled WGS sequence"/>
</dbReference>
<protein>
    <recommendedName>
        <fullName evidence="3">Transposase</fullName>
    </recommendedName>
</protein>
<organism evidence="1 2">
    <name type="scientific">Capnocytophaga sputigena</name>
    <dbReference type="NCBI Taxonomy" id="1019"/>
    <lineage>
        <taxon>Bacteria</taxon>
        <taxon>Pseudomonadati</taxon>
        <taxon>Bacteroidota</taxon>
        <taxon>Flavobacteriia</taxon>
        <taxon>Flavobacteriales</taxon>
        <taxon>Flavobacteriaceae</taxon>
        <taxon>Capnocytophaga</taxon>
    </lineage>
</organism>
<gene>
    <name evidence="1" type="ORF">NCTC11653_00830</name>
</gene>